<evidence type="ECO:0000256" key="1">
    <source>
        <dbReference type="ARBA" id="ARBA00022553"/>
    </source>
</evidence>
<evidence type="ECO:0000259" key="5">
    <source>
        <dbReference type="PROSITE" id="PS50011"/>
    </source>
</evidence>
<dbReference type="InterPro" id="IPR011009">
    <property type="entry name" value="Kinase-like_dom_sf"/>
</dbReference>
<dbReference type="AlphaFoldDB" id="A0A4P9Z6F4"/>
<keyword evidence="7" id="KW-1185">Reference proteome</keyword>
<evidence type="ECO:0000313" key="7">
    <source>
        <dbReference type="Proteomes" id="UP000278143"/>
    </source>
</evidence>
<protein>
    <submittedName>
        <fullName evidence="6">Kinase-like domain-containing protein</fullName>
    </submittedName>
</protein>
<dbReference type="SUPFAM" id="SSF56112">
    <property type="entry name" value="Protein kinase-like (PK-like)"/>
    <property type="match status" value="1"/>
</dbReference>
<dbReference type="PANTHER" id="PTHR22988:SF71">
    <property type="entry name" value="CITRON RHO-INTERACTING KINASE"/>
    <property type="match status" value="1"/>
</dbReference>
<dbReference type="GO" id="GO:0005524">
    <property type="term" value="F:ATP binding"/>
    <property type="evidence" value="ECO:0007669"/>
    <property type="project" value="InterPro"/>
</dbReference>
<reference evidence="7" key="1">
    <citation type="journal article" date="2018" name="Nat. Microbiol.">
        <title>Leveraging single-cell genomics to expand the fungal tree of life.</title>
        <authorList>
            <person name="Ahrendt S.R."/>
            <person name="Quandt C.A."/>
            <person name="Ciobanu D."/>
            <person name="Clum A."/>
            <person name="Salamov A."/>
            <person name="Andreopoulos B."/>
            <person name="Cheng J.F."/>
            <person name="Woyke T."/>
            <person name="Pelin A."/>
            <person name="Henrissat B."/>
            <person name="Reynolds N.K."/>
            <person name="Benny G.L."/>
            <person name="Smith M.E."/>
            <person name="James T.Y."/>
            <person name="Grigoriev I.V."/>
        </authorList>
    </citation>
    <scope>NUCLEOTIDE SEQUENCE [LARGE SCALE GENOMIC DNA]</scope>
    <source>
        <strain evidence="7">Benny S71-1</strain>
    </source>
</reference>
<feature type="domain" description="Protein kinase" evidence="5">
    <location>
        <begin position="6"/>
        <end position="275"/>
    </location>
</feature>
<dbReference type="InterPro" id="IPR000719">
    <property type="entry name" value="Prot_kinase_dom"/>
</dbReference>
<dbReference type="PIRSF" id="PIRSF000654">
    <property type="entry name" value="Integrin-linked_kinase"/>
    <property type="match status" value="1"/>
</dbReference>
<gene>
    <name evidence="6" type="ORF">SYNPS1DRAFT_11809</name>
</gene>
<dbReference type="Proteomes" id="UP000278143">
    <property type="component" value="Unassembled WGS sequence"/>
</dbReference>
<keyword evidence="6" id="KW-0808">Transferase</keyword>
<dbReference type="PROSITE" id="PS00108">
    <property type="entry name" value="PROTEIN_KINASE_ST"/>
    <property type="match status" value="1"/>
</dbReference>
<dbReference type="InterPro" id="IPR008271">
    <property type="entry name" value="Ser/Thr_kinase_AS"/>
</dbReference>
<dbReference type="GO" id="GO:0005856">
    <property type="term" value="C:cytoskeleton"/>
    <property type="evidence" value="ECO:0007669"/>
    <property type="project" value="TreeGrafter"/>
</dbReference>
<evidence type="ECO:0000313" key="6">
    <source>
        <dbReference type="EMBL" id="RKP28028.1"/>
    </source>
</evidence>
<dbReference type="GO" id="GO:0004674">
    <property type="term" value="F:protein serine/threonine kinase activity"/>
    <property type="evidence" value="ECO:0007669"/>
    <property type="project" value="UniProtKB-EC"/>
</dbReference>
<comment type="catalytic activity">
    <reaction evidence="4">
        <text>L-seryl-[protein] + ATP = O-phospho-L-seryl-[protein] + ADP + H(+)</text>
        <dbReference type="Rhea" id="RHEA:17989"/>
        <dbReference type="Rhea" id="RHEA-COMP:9863"/>
        <dbReference type="Rhea" id="RHEA-COMP:11604"/>
        <dbReference type="ChEBI" id="CHEBI:15378"/>
        <dbReference type="ChEBI" id="CHEBI:29999"/>
        <dbReference type="ChEBI" id="CHEBI:30616"/>
        <dbReference type="ChEBI" id="CHEBI:83421"/>
        <dbReference type="ChEBI" id="CHEBI:456216"/>
        <dbReference type="EC" id="2.7.11.1"/>
    </reaction>
</comment>
<dbReference type="GO" id="GO:0005737">
    <property type="term" value="C:cytoplasm"/>
    <property type="evidence" value="ECO:0007669"/>
    <property type="project" value="TreeGrafter"/>
</dbReference>
<comment type="similarity">
    <text evidence="2">Belongs to the protein kinase superfamily. STE Ser/Thr protein kinase family. COT1 subfamily.</text>
</comment>
<sequence>MNKSDFEVVKPLAKGQFGTVEIVRQHSDGTIYAMKTLNKLWLLRQKEQAFFMEERDVLAAVPMENTQWIPRLHGAFQDETNIYLLMEYASGGDLFSALDRRDPPVLSEDEARFYVAEMILAVAELHDMGYIHRDIKPSNVLIDREGHVKLADFGSCIYLGSETKAGTADYISPEVLRAREGNVGYGKECDWWSVGIVLYEMLHGDPPFYSDTLTETYAKIMNYAVGHRSVLVCDRANRLGKDSLDEIKQHPFFESIDWSNIRRSRWHGHIHSMHC</sequence>
<dbReference type="Pfam" id="PF00069">
    <property type="entry name" value="Pkinase"/>
    <property type="match status" value="1"/>
</dbReference>
<accession>A0A4P9Z6F4</accession>
<dbReference type="PANTHER" id="PTHR22988">
    <property type="entry name" value="MYOTONIC DYSTROPHY S/T KINASE-RELATED"/>
    <property type="match status" value="1"/>
</dbReference>
<name>A0A4P9Z6F4_9FUNG</name>
<dbReference type="Gene3D" id="3.30.200.20">
    <property type="entry name" value="Phosphorylase Kinase, domain 1"/>
    <property type="match status" value="1"/>
</dbReference>
<organism evidence="6 7">
    <name type="scientific">Syncephalis pseudoplumigaleata</name>
    <dbReference type="NCBI Taxonomy" id="1712513"/>
    <lineage>
        <taxon>Eukaryota</taxon>
        <taxon>Fungi</taxon>
        <taxon>Fungi incertae sedis</taxon>
        <taxon>Zoopagomycota</taxon>
        <taxon>Zoopagomycotina</taxon>
        <taxon>Zoopagomycetes</taxon>
        <taxon>Zoopagales</taxon>
        <taxon>Piptocephalidaceae</taxon>
        <taxon>Syncephalis</taxon>
    </lineage>
</organism>
<keyword evidence="1" id="KW-0597">Phosphoprotein</keyword>
<dbReference type="PROSITE" id="PS50011">
    <property type="entry name" value="PROTEIN_KINASE_DOM"/>
    <property type="match status" value="1"/>
</dbReference>
<dbReference type="InterPro" id="IPR050839">
    <property type="entry name" value="Rho-assoc_Ser/Thr_Kinase"/>
</dbReference>
<dbReference type="OrthoDB" id="3638488at2759"/>
<dbReference type="GO" id="GO:0031032">
    <property type="term" value="P:actomyosin structure organization"/>
    <property type="evidence" value="ECO:0007669"/>
    <property type="project" value="TreeGrafter"/>
</dbReference>
<proteinExistence type="inferred from homology"/>
<dbReference type="EMBL" id="KZ989125">
    <property type="protein sequence ID" value="RKP28028.1"/>
    <property type="molecule type" value="Genomic_DNA"/>
</dbReference>
<comment type="catalytic activity">
    <reaction evidence="3">
        <text>L-threonyl-[protein] + ATP = O-phospho-L-threonyl-[protein] + ADP + H(+)</text>
        <dbReference type="Rhea" id="RHEA:46608"/>
        <dbReference type="Rhea" id="RHEA-COMP:11060"/>
        <dbReference type="Rhea" id="RHEA-COMP:11605"/>
        <dbReference type="ChEBI" id="CHEBI:15378"/>
        <dbReference type="ChEBI" id="CHEBI:30013"/>
        <dbReference type="ChEBI" id="CHEBI:30616"/>
        <dbReference type="ChEBI" id="CHEBI:61977"/>
        <dbReference type="ChEBI" id="CHEBI:456216"/>
        <dbReference type="EC" id="2.7.11.1"/>
    </reaction>
</comment>
<keyword evidence="6" id="KW-0418">Kinase</keyword>
<dbReference type="Gene3D" id="1.10.510.10">
    <property type="entry name" value="Transferase(Phosphotransferase) domain 1"/>
    <property type="match status" value="1"/>
</dbReference>
<evidence type="ECO:0000256" key="4">
    <source>
        <dbReference type="ARBA" id="ARBA00048679"/>
    </source>
</evidence>
<dbReference type="SMART" id="SM00220">
    <property type="entry name" value="S_TKc"/>
    <property type="match status" value="1"/>
</dbReference>
<evidence type="ECO:0000256" key="2">
    <source>
        <dbReference type="ARBA" id="ARBA00038271"/>
    </source>
</evidence>
<evidence type="ECO:0000256" key="3">
    <source>
        <dbReference type="ARBA" id="ARBA00047899"/>
    </source>
</evidence>